<organism evidence="2">
    <name type="scientific">Thermoleptolyngbya oregonensis NK1-22</name>
    <dbReference type="NCBI Taxonomy" id="2547457"/>
    <lineage>
        <taxon>Bacteria</taxon>
        <taxon>Bacillati</taxon>
        <taxon>Cyanobacteriota</taxon>
        <taxon>Cyanophyceae</taxon>
        <taxon>Oculatellales</taxon>
        <taxon>Oculatellaceae</taxon>
        <taxon>Thermoleptolyngbya</taxon>
    </lineage>
</organism>
<proteinExistence type="predicted"/>
<sequence>MLRGKLFLTCAVVMFASTPAIACDESAFTQIPFCEIAERESDPAVIARECPFVYFSVGENGQPSGFFLHLSQENAELEQRLQMECGGYAGRIMETVAFFEQYPDMRVYLGRSN</sequence>
<protein>
    <recommendedName>
        <fullName evidence="3">Secreted protein</fullName>
    </recommendedName>
</protein>
<dbReference type="EMBL" id="CP053540">
    <property type="protein sequence ID" value="WOB42745.1"/>
    <property type="molecule type" value="Genomic_DNA"/>
</dbReference>
<keyword evidence="1" id="KW-0732">Signal</keyword>
<evidence type="ECO:0000313" key="2">
    <source>
        <dbReference type="EMBL" id="WOB42745.1"/>
    </source>
</evidence>
<dbReference type="RefSeq" id="WP_316791550.1">
    <property type="nucleotide sequence ID" value="NZ_CP053540.1"/>
</dbReference>
<feature type="signal peptide" evidence="1">
    <location>
        <begin position="1"/>
        <end position="22"/>
    </location>
</feature>
<reference evidence="2" key="1">
    <citation type="submission" date="2020-05" db="EMBL/GenBank/DDBJ databases">
        <authorList>
            <person name="Zhu T."/>
            <person name="Keshari N."/>
            <person name="Lu X."/>
        </authorList>
    </citation>
    <scope>NUCLEOTIDE SEQUENCE</scope>
    <source>
        <strain evidence="2">NK1-22</strain>
    </source>
</reference>
<evidence type="ECO:0008006" key="3">
    <source>
        <dbReference type="Google" id="ProtNLM"/>
    </source>
</evidence>
<dbReference type="AlphaFoldDB" id="A0AA97B9K1"/>
<dbReference type="KEGG" id="tog:HNI00_05955"/>
<evidence type="ECO:0000256" key="1">
    <source>
        <dbReference type="SAM" id="SignalP"/>
    </source>
</evidence>
<name>A0AA97B9K1_9CYAN</name>
<feature type="chain" id="PRO_5041688467" description="Secreted protein" evidence="1">
    <location>
        <begin position="23"/>
        <end position="113"/>
    </location>
</feature>
<accession>A0AA97B9K1</accession>
<gene>
    <name evidence="2" type="ORF">HNI00_05955</name>
</gene>